<feature type="region of interest" description="Disordered" evidence="3">
    <location>
        <begin position="611"/>
        <end position="653"/>
    </location>
</feature>
<dbReference type="InterPro" id="IPR008936">
    <property type="entry name" value="Rho_GTPase_activation_prot"/>
</dbReference>
<evidence type="ECO:0000256" key="3">
    <source>
        <dbReference type="SAM" id="MobiDB-lite"/>
    </source>
</evidence>
<evidence type="ECO:0000256" key="2">
    <source>
        <dbReference type="ARBA" id="ARBA00022514"/>
    </source>
</evidence>
<evidence type="ECO:0000259" key="5">
    <source>
        <dbReference type="PROSITE" id="PS50238"/>
    </source>
</evidence>
<evidence type="ECO:0000256" key="1">
    <source>
        <dbReference type="ARBA" id="ARBA00007549"/>
    </source>
</evidence>
<protein>
    <submittedName>
        <fullName evidence="6">FA13B protein</fullName>
    </submittedName>
</protein>
<dbReference type="GO" id="GO:0006955">
    <property type="term" value="P:immune response"/>
    <property type="evidence" value="ECO:0007669"/>
    <property type="project" value="InterPro"/>
</dbReference>
<dbReference type="Proteomes" id="UP000736164">
    <property type="component" value="Unassembled WGS sequence"/>
</dbReference>
<dbReference type="InterPro" id="IPR036048">
    <property type="entry name" value="Interleukin_8-like_sf"/>
</dbReference>
<dbReference type="Pfam" id="PF00620">
    <property type="entry name" value="RhoGAP"/>
    <property type="match status" value="1"/>
</dbReference>
<evidence type="ECO:0000313" key="6">
    <source>
        <dbReference type="EMBL" id="MBN3320636.1"/>
    </source>
</evidence>
<dbReference type="GO" id="GO:0005615">
    <property type="term" value="C:extracellular space"/>
    <property type="evidence" value="ECO:0007669"/>
    <property type="project" value="UniProtKB-KW"/>
</dbReference>
<comment type="similarity">
    <text evidence="1">Belongs to the FAM13 family.</text>
</comment>
<dbReference type="PANTHER" id="PTHR15904:SF16">
    <property type="entry name" value="PROTEIN FAM13B"/>
    <property type="match status" value="1"/>
</dbReference>
<feature type="compositionally biased region" description="Polar residues" evidence="3">
    <location>
        <begin position="1032"/>
        <end position="1046"/>
    </location>
</feature>
<feature type="compositionally biased region" description="Basic and acidic residues" evidence="3">
    <location>
        <begin position="1079"/>
        <end position="1098"/>
    </location>
</feature>
<feature type="region of interest" description="Disordered" evidence="3">
    <location>
        <begin position="413"/>
        <end position="439"/>
    </location>
</feature>
<comment type="caution">
    <text evidence="6">The sequence shown here is derived from an EMBL/GenBank/DDBJ whole genome shotgun (WGS) entry which is preliminary data.</text>
</comment>
<feature type="region of interest" description="Disordered" evidence="3">
    <location>
        <begin position="1015"/>
        <end position="1098"/>
    </location>
</feature>
<dbReference type="PANTHER" id="PTHR15904">
    <property type="entry name" value="FAM13"/>
    <property type="match status" value="1"/>
</dbReference>
<proteinExistence type="inferred from homology"/>
<dbReference type="SMART" id="SM00324">
    <property type="entry name" value="RhoGAP"/>
    <property type="match status" value="1"/>
</dbReference>
<sequence>SPVEMNRCTAALLLLVFAVYFLNVEAYKCKCTRKGPKIHYKDVQKLEIKPKHPFCQEKMIFVTMENVSRFKGQEYCLHPRLQSTKNLVKWYKIWKDKHSSQSAGPRPQPVLAGGGALSLLGGGFPGLDTPSLHPPPAPALPIAHLSLCSRAQSPNRQTGRCKKTEPALRSMRKSLSPSLSDSLSTTRVFGVPLEEVQQSGQPGQEVPLLVKHIVEYIEEHGGLDLEGLFLVNGSAERVDWLRQRYDNGEEVDLEKEADLASAVSLLRLFLQELPEPVIPASLQAHILQLYQDCNTEEELARNMKYFLQQLPQVNYCLLRFLCRFLSNVASLQEESWSTGALAAVFGPDIFHIDTDVEVLKEQEPVSRILADLLENQEEFFDSEEEDFSTTNDYSSLNEQITELLDDEKLEQCEELPRDSEDSPEDEQPKEPPGLTQVTPSSRSEIVVYFPKEVPEPSLQIPEEKLTVGKKLCWAGCSAAALSCVFELSSGLSTAALFSAGMTYSQPASQAAERICSMNPSGLCSQFNILMQTLSPQSAHSHISPISILPASADIIERTIRAAVEQHLFDLQSTIDQGISSYESRGPSIQEDERNQQARAPSCALQLLRHAGSDGDATEGGSEEPSEGDGEATQPGKETAEAAGEMTESEQAAEDLSAEIATLLENCGVSQNTKDLVDAENIINTARQESCQDPERGSVADLITCVSPQLCWKSPALFFLSNIPLGIQPKLSVKITFRVCKNKRLYAGYITLCTWLKQVSSTSSIVLETAHCNYTKASLRYQAVGAKRDFIDGWDAECVASPSSLITARLLSLLQVPSGEEPDLNANSESGGCPTPPFDLRGIFQDGEWEAPCLITFPLIDFKSMHLQTDGDDPVPAFKSWQEDRESGEAQLSPLAGRMVPTPSEEDAHPLLARRFLDFGHSQRFLHQDPDTSSPAKASSHGRPRRASFSSKESGKGDPVPHQLTKKLQNLKKKIKQFEEQYEKERNYKPSYRDKAANPKVLKWMTDLTKVRKQIRDTRQKASEGDLAPQPRPRSNTLPKSFGSTLDQGASEGSSEGEAQECRPTREETLELIQRRLKGKREEDSRPEDVRKMTKEQLSGEKTVLQKNLLYYESIHGRPATREERLVVKPLYDRYRLVKQMLTRASITPIIASPSSKRRSQMLQPIIEGETAHFCDEIKEEDEDEEEEGVFTETSEVTIVLDPAAQPCSPQAQLDGEVSPKLEESGGKLALDLRLSSSNASSMPELLEQLWKARADKKKLRKSIREFEDEFYQQNGRNVQKEDRAPMMDEYKEYKRIKAKLRLLEVLISKQDSSKSI</sequence>
<gene>
    <name evidence="6" type="primary">Fam13b</name>
    <name evidence="6" type="ORF">GTO95_0017206</name>
</gene>
<feature type="chain" id="PRO_5035172056" evidence="4">
    <location>
        <begin position="27"/>
        <end position="1316"/>
    </location>
</feature>
<dbReference type="Gene3D" id="2.40.50.40">
    <property type="match status" value="1"/>
</dbReference>
<dbReference type="Pfam" id="PF00048">
    <property type="entry name" value="IL8"/>
    <property type="match status" value="1"/>
</dbReference>
<keyword evidence="2" id="KW-0202">Cytokine</keyword>
<dbReference type="Gene3D" id="1.10.555.10">
    <property type="entry name" value="Rho GTPase activation protein"/>
    <property type="match status" value="1"/>
</dbReference>
<feature type="compositionally biased region" description="Acidic residues" evidence="3">
    <location>
        <begin position="620"/>
        <end position="629"/>
    </location>
</feature>
<feature type="non-terminal residue" evidence="6">
    <location>
        <position position="1316"/>
    </location>
</feature>
<keyword evidence="7" id="KW-1185">Reference proteome</keyword>
<feature type="region of interest" description="Disordered" evidence="3">
    <location>
        <begin position="873"/>
        <end position="904"/>
    </location>
</feature>
<dbReference type="InterPro" id="IPR039102">
    <property type="entry name" value="FAM13"/>
</dbReference>
<keyword evidence="4" id="KW-0732">Signal</keyword>
<dbReference type="SUPFAM" id="SSF54117">
    <property type="entry name" value="Interleukin 8-like chemokines"/>
    <property type="match status" value="1"/>
</dbReference>
<dbReference type="Pfam" id="PF26116">
    <property type="entry name" value="FAM13A"/>
    <property type="match status" value="1"/>
</dbReference>
<accession>A0A8J7TF33</accession>
<feature type="region of interest" description="Disordered" evidence="3">
    <location>
        <begin position="579"/>
        <end position="598"/>
    </location>
</feature>
<dbReference type="CDD" id="cd04393">
    <property type="entry name" value="RhoGAP_FAM13A1a"/>
    <property type="match status" value="1"/>
</dbReference>
<feature type="compositionally biased region" description="Low complexity" evidence="3">
    <location>
        <begin position="1047"/>
        <end position="1056"/>
    </location>
</feature>
<reference evidence="6" key="1">
    <citation type="journal article" date="2021" name="Cell">
        <title>Tracing the genetic footprints of vertebrate landing in non-teleost ray-finned fishes.</title>
        <authorList>
            <person name="Bi X."/>
            <person name="Wang K."/>
            <person name="Yang L."/>
            <person name="Pan H."/>
            <person name="Jiang H."/>
            <person name="Wei Q."/>
            <person name="Fang M."/>
            <person name="Yu H."/>
            <person name="Zhu C."/>
            <person name="Cai Y."/>
            <person name="He Y."/>
            <person name="Gan X."/>
            <person name="Zeng H."/>
            <person name="Yu D."/>
            <person name="Zhu Y."/>
            <person name="Jiang H."/>
            <person name="Qiu Q."/>
            <person name="Yang H."/>
            <person name="Zhang Y.E."/>
            <person name="Wang W."/>
            <person name="Zhu M."/>
            <person name="He S."/>
            <person name="Zhang G."/>
        </authorList>
    </citation>
    <scope>NUCLEOTIDE SEQUENCE</scope>
    <source>
        <strain evidence="6">Allg_001</strain>
    </source>
</reference>
<feature type="domain" description="Rho-GAP" evidence="5">
    <location>
        <begin position="191"/>
        <end position="380"/>
    </location>
</feature>
<name>A0A8J7TF33_ATRSP</name>
<dbReference type="EMBL" id="JAAWVO010052143">
    <property type="protein sequence ID" value="MBN3320636.1"/>
    <property type="molecule type" value="Genomic_DNA"/>
</dbReference>
<dbReference type="SUPFAM" id="SSF48350">
    <property type="entry name" value="GTPase activation domain, GAP"/>
    <property type="match status" value="1"/>
</dbReference>
<feature type="non-terminal residue" evidence="6">
    <location>
        <position position="1"/>
    </location>
</feature>
<dbReference type="GO" id="GO:0008009">
    <property type="term" value="F:chemokine activity"/>
    <property type="evidence" value="ECO:0007669"/>
    <property type="project" value="InterPro"/>
</dbReference>
<evidence type="ECO:0000313" key="7">
    <source>
        <dbReference type="Proteomes" id="UP000736164"/>
    </source>
</evidence>
<dbReference type="PROSITE" id="PS50238">
    <property type="entry name" value="RHOGAP"/>
    <property type="match status" value="1"/>
</dbReference>
<dbReference type="InterPro" id="IPR059029">
    <property type="entry name" value="FAM13A_dom"/>
</dbReference>
<feature type="region of interest" description="Disordered" evidence="3">
    <location>
        <begin position="151"/>
        <end position="181"/>
    </location>
</feature>
<feature type="region of interest" description="Disordered" evidence="3">
    <location>
        <begin position="924"/>
        <end position="965"/>
    </location>
</feature>
<feature type="compositionally biased region" description="Basic and acidic residues" evidence="3">
    <location>
        <begin position="1059"/>
        <end position="1068"/>
    </location>
</feature>
<evidence type="ECO:0000256" key="4">
    <source>
        <dbReference type="SAM" id="SignalP"/>
    </source>
</evidence>
<organism evidence="6 7">
    <name type="scientific">Atractosteus spatula</name>
    <name type="common">Alligator gar</name>
    <name type="synonym">Lepisosteus spatula</name>
    <dbReference type="NCBI Taxonomy" id="7917"/>
    <lineage>
        <taxon>Eukaryota</taxon>
        <taxon>Metazoa</taxon>
        <taxon>Chordata</taxon>
        <taxon>Craniata</taxon>
        <taxon>Vertebrata</taxon>
        <taxon>Euteleostomi</taxon>
        <taxon>Actinopterygii</taxon>
        <taxon>Neopterygii</taxon>
        <taxon>Holostei</taxon>
        <taxon>Semionotiformes</taxon>
        <taxon>Lepisosteidae</taxon>
        <taxon>Atractosteus</taxon>
    </lineage>
</organism>
<dbReference type="InterPro" id="IPR001811">
    <property type="entry name" value="Chemokine_IL8-like_dom"/>
</dbReference>
<dbReference type="InterPro" id="IPR000198">
    <property type="entry name" value="RhoGAP_dom"/>
</dbReference>
<feature type="signal peptide" evidence="4">
    <location>
        <begin position="1"/>
        <end position="26"/>
    </location>
</feature>